<reference evidence="5 6" key="1">
    <citation type="submission" date="2018-08" db="EMBL/GenBank/DDBJ databases">
        <title>A genome reference for cultivated species of the human gut microbiota.</title>
        <authorList>
            <person name="Zou Y."/>
            <person name="Xue W."/>
            <person name="Luo G."/>
        </authorList>
    </citation>
    <scope>NUCLEOTIDE SEQUENCE [LARGE SCALE GENOMIC DNA]</scope>
    <source>
        <strain evidence="5 6">AM09-9</strain>
    </source>
</reference>
<dbReference type="GO" id="GO:0003677">
    <property type="term" value="F:DNA binding"/>
    <property type="evidence" value="ECO:0007669"/>
    <property type="project" value="InterPro"/>
</dbReference>
<feature type="coiled-coil region" evidence="1">
    <location>
        <begin position="413"/>
        <end position="475"/>
    </location>
</feature>
<dbReference type="PANTHER" id="PTHR30461">
    <property type="entry name" value="DNA-INVERTASE FROM LAMBDOID PROPHAGE"/>
    <property type="match status" value="1"/>
</dbReference>
<evidence type="ECO:0000313" key="5">
    <source>
        <dbReference type="EMBL" id="RHJ60471.1"/>
    </source>
</evidence>
<dbReference type="Pfam" id="PF00239">
    <property type="entry name" value="Resolvase"/>
    <property type="match status" value="1"/>
</dbReference>
<dbReference type="InterPro" id="IPR038109">
    <property type="entry name" value="DNA_bind_recomb_sf"/>
</dbReference>
<evidence type="ECO:0000259" key="3">
    <source>
        <dbReference type="PROSITE" id="PS51736"/>
    </source>
</evidence>
<dbReference type="PROSITE" id="PS00028">
    <property type="entry name" value="ZINC_FINGER_C2H2_1"/>
    <property type="match status" value="1"/>
</dbReference>
<proteinExistence type="predicted"/>
<gene>
    <name evidence="5" type="ORF">DW116_09250</name>
</gene>
<dbReference type="InterPro" id="IPR025378">
    <property type="entry name" value="DUF4368"/>
</dbReference>
<dbReference type="InterPro" id="IPR050639">
    <property type="entry name" value="SSR_resolvase"/>
</dbReference>
<evidence type="ECO:0000259" key="4">
    <source>
        <dbReference type="PROSITE" id="PS51737"/>
    </source>
</evidence>
<evidence type="ECO:0000256" key="1">
    <source>
        <dbReference type="SAM" id="Coils"/>
    </source>
</evidence>
<feature type="region of interest" description="Disordered" evidence="2">
    <location>
        <begin position="652"/>
        <end position="706"/>
    </location>
</feature>
<dbReference type="InterPro" id="IPR013087">
    <property type="entry name" value="Znf_C2H2_type"/>
</dbReference>
<dbReference type="SMART" id="SM00857">
    <property type="entry name" value="Resolvase"/>
    <property type="match status" value="1"/>
</dbReference>
<evidence type="ECO:0000256" key="2">
    <source>
        <dbReference type="SAM" id="MobiDB-lite"/>
    </source>
</evidence>
<dbReference type="InterPro" id="IPR011109">
    <property type="entry name" value="DNA_bind_recombinase_dom"/>
</dbReference>
<dbReference type="InterPro" id="IPR036162">
    <property type="entry name" value="Resolvase-like_N_sf"/>
</dbReference>
<organism evidence="5 6">
    <name type="scientific">[Ruminococcus] lactaris</name>
    <dbReference type="NCBI Taxonomy" id="46228"/>
    <lineage>
        <taxon>Bacteria</taxon>
        <taxon>Bacillati</taxon>
        <taxon>Bacillota</taxon>
        <taxon>Clostridia</taxon>
        <taxon>Lachnospirales</taxon>
        <taxon>Lachnospiraceae</taxon>
        <taxon>Mediterraneibacter</taxon>
    </lineage>
</organism>
<dbReference type="Proteomes" id="UP000285832">
    <property type="component" value="Unassembled WGS sequence"/>
</dbReference>
<dbReference type="Gene3D" id="3.90.1750.20">
    <property type="entry name" value="Putative Large Serine Recombinase, Chain B, Domain 2"/>
    <property type="match status" value="1"/>
</dbReference>
<dbReference type="Pfam" id="PF07508">
    <property type="entry name" value="Recombinase"/>
    <property type="match status" value="1"/>
</dbReference>
<sequence>MAKKEEIKITALYERLSRDDEQAGESNSIQNQKKYLEEYARQHGLRNIRHFYDDGYSGTNFNRPGFAALLEEVEAGRVETLVVKDLSRFGRNYLQVGYYTEILFPKKGVRFIAINNNVDSATPQDNDFTPFLNIMNEWYAKDTSNKIKAIFKSRMKDGMRCSGSIPYGYKRKPDDKQTLIVDEPAAEVVRKIFRLVCQGNSTTAIAEMLTAEKVLIPSAYAALNQPKNCRHKNVADPYRWSATTVGYILDRQEYLGHTVLGKSICENFKTKQRRAATPDELMIFPDTHEAIIDQDTWDIARKIRSKKKPRVANGTYSHRLSGLVYCADCGSRMGYISPEANHSKTHYDSDSAFQCGNYRSKSGECVSHYVKTSVLEAAILQAIQAVSKYVLENEDEFIQQLKAVWNEQQTRTANNGYQELAEAKKRMAELDEKINKLYESTLSGLLPERQAQRMIQQYDEEQILLERRVAELENLVQQDEIKQVDASRFVALVKKYRDCEELTDTMLYAFIDRIEVHEATGGRTIYRQQNIDIHFNFIGNYYPPVETVSEEERIAAIEAEQLRKKQEKGKKSAERRKQKLVALREAAEAGDPEAIAQYEEHLAYQRERNQKHRQKLKEAREASPEYISQLEEKERIKREKMLETERKRVERAKKKNKLTRAELKEKAKTDPEAAKQLEAMRAKEAEARQRKKEREEARMAADPEYAAMMEARKKEYIRTRTAKRKAEHEALVELAKTDEEAARKLAEKRKYQSEATVKCYQKLKADAEAGDPEAIKRYEAHLAKRREDYHKKKAEKEDIPA</sequence>
<dbReference type="PROSITE" id="PS51736">
    <property type="entry name" value="RECOMBINASES_3"/>
    <property type="match status" value="1"/>
</dbReference>
<dbReference type="EMBL" id="QRMI01000022">
    <property type="protein sequence ID" value="RHJ60471.1"/>
    <property type="molecule type" value="Genomic_DNA"/>
</dbReference>
<dbReference type="PANTHER" id="PTHR30461:SF23">
    <property type="entry name" value="DNA RECOMBINASE-RELATED"/>
    <property type="match status" value="1"/>
</dbReference>
<dbReference type="InterPro" id="IPR006119">
    <property type="entry name" value="Resolv_N"/>
</dbReference>
<dbReference type="GO" id="GO:0000150">
    <property type="term" value="F:DNA strand exchange activity"/>
    <property type="evidence" value="ECO:0007669"/>
    <property type="project" value="InterPro"/>
</dbReference>
<dbReference type="SUPFAM" id="SSF53041">
    <property type="entry name" value="Resolvase-like"/>
    <property type="match status" value="1"/>
</dbReference>
<feature type="compositionally biased region" description="Basic and acidic residues" evidence="2">
    <location>
        <begin position="659"/>
        <end position="701"/>
    </location>
</feature>
<accession>A0A415D362</accession>
<dbReference type="InterPro" id="IPR025827">
    <property type="entry name" value="Zn_ribbon_recom_dom"/>
</dbReference>
<name>A0A415D362_9FIRM</name>
<feature type="domain" description="Recombinase" evidence="4">
    <location>
        <begin position="166"/>
        <end position="310"/>
    </location>
</feature>
<feature type="domain" description="Resolvase/invertase-type recombinase catalytic" evidence="3">
    <location>
        <begin position="9"/>
        <end position="158"/>
    </location>
</feature>
<protein>
    <submittedName>
        <fullName evidence="5">DUF4368 domain-containing protein</fullName>
    </submittedName>
</protein>
<dbReference type="AlphaFoldDB" id="A0A415D362"/>
<comment type="caution">
    <text evidence="5">The sequence shown here is derived from an EMBL/GenBank/DDBJ whole genome shotgun (WGS) entry which is preliminary data.</text>
</comment>
<dbReference type="Gene3D" id="3.40.50.1390">
    <property type="entry name" value="Resolvase, N-terminal catalytic domain"/>
    <property type="match status" value="1"/>
</dbReference>
<dbReference type="Pfam" id="PF13408">
    <property type="entry name" value="Zn_ribbon_recom"/>
    <property type="match status" value="1"/>
</dbReference>
<dbReference type="RefSeq" id="WP_118279192.1">
    <property type="nucleotide sequence ID" value="NZ_QRMI01000022.1"/>
</dbReference>
<dbReference type="PROSITE" id="PS51737">
    <property type="entry name" value="RECOMBINASE_DNA_BIND"/>
    <property type="match status" value="1"/>
</dbReference>
<dbReference type="Pfam" id="PF14287">
    <property type="entry name" value="DUF4368"/>
    <property type="match status" value="1"/>
</dbReference>
<keyword evidence="1" id="KW-0175">Coiled coil</keyword>
<evidence type="ECO:0000313" key="6">
    <source>
        <dbReference type="Proteomes" id="UP000285832"/>
    </source>
</evidence>
<dbReference type="CDD" id="cd03770">
    <property type="entry name" value="SR_TndX_transposase"/>
    <property type="match status" value="1"/>
</dbReference>